<evidence type="ECO:0008006" key="4">
    <source>
        <dbReference type="Google" id="ProtNLM"/>
    </source>
</evidence>
<evidence type="ECO:0000313" key="3">
    <source>
        <dbReference type="Proteomes" id="UP001204376"/>
    </source>
</evidence>
<protein>
    <recommendedName>
        <fullName evidence="4">Serine/threonine protein kinase</fullName>
    </recommendedName>
</protein>
<keyword evidence="1" id="KW-0472">Membrane</keyword>
<feature type="transmembrane region" description="Helical" evidence="1">
    <location>
        <begin position="44"/>
        <end position="65"/>
    </location>
</feature>
<proteinExistence type="predicted"/>
<comment type="caution">
    <text evidence="2">The sequence shown here is derived from an EMBL/GenBank/DDBJ whole genome shotgun (WGS) entry which is preliminary data.</text>
</comment>
<dbReference type="EMBL" id="JANHOH010000002">
    <property type="protein sequence ID" value="MCQ6958986.1"/>
    <property type="molecule type" value="Genomic_DNA"/>
</dbReference>
<gene>
    <name evidence="2" type="ORF">NPE20_13505</name>
</gene>
<dbReference type="RefSeq" id="WP_256539183.1">
    <property type="nucleotide sequence ID" value="NZ_JANHOH010000002.1"/>
</dbReference>
<feature type="transmembrane region" description="Helical" evidence="1">
    <location>
        <begin position="71"/>
        <end position="93"/>
    </location>
</feature>
<reference evidence="2 3" key="1">
    <citation type="submission" date="2022-07" db="EMBL/GenBank/DDBJ databases">
        <title>Mucilaginibacter sp. JC4.</title>
        <authorList>
            <person name="Le V."/>
            <person name="Ko S.-R."/>
            <person name="Ahn C.-Y."/>
            <person name="Oh H.-M."/>
        </authorList>
    </citation>
    <scope>NUCLEOTIDE SEQUENCE [LARGE SCALE GENOMIC DNA]</scope>
    <source>
        <strain evidence="2 3">JC4</strain>
    </source>
</reference>
<keyword evidence="1" id="KW-1133">Transmembrane helix</keyword>
<feature type="transmembrane region" description="Helical" evidence="1">
    <location>
        <begin position="162"/>
        <end position="181"/>
    </location>
</feature>
<accession>A0ABT1T3Y2</accession>
<feature type="transmembrane region" description="Helical" evidence="1">
    <location>
        <begin position="130"/>
        <end position="150"/>
    </location>
</feature>
<organism evidence="2 3">
    <name type="scientific">Mucilaginibacter aquariorum</name>
    <dbReference type="NCBI Taxonomy" id="2967225"/>
    <lineage>
        <taxon>Bacteria</taxon>
        <taxon>Pseudomonadati</taxon>
        <taxon>Bacteroidota</taxon>
        <taxon>Sphingobacteriia</taxon>
        <taxon>Sphingobacteriales</taxon>
        <taxon>Sphingobacteriaceae</taxon>
        <taxon>Mucilaginibacter</taxon>
    </lineage>
</organism>
<evidence type="ECO:0000313" key="2">
    <source>
        <dbReference type="EMBL" id="MCQ6958986.1"/>
    </source>
</evidence>
<name>A0ABT1T3Y2_9SPHI</name>
<sequence>MELQELKDIWSEYDRKLDRNLQLNMQLLKQLNLDKAKNKLNRLLWFKGIEVAVFILIALCMGSFIANNWPALQFTIPGLILAAILIMWIISVVKQLAIIADLQMGYADAIAPVQKKIERLKLHIVNYTKYSFVLLPLYPVMMLVAGKAFLHVDFFAAQHRLYFLSNVAVGLVLIPAALWFFKLLSAKNISESVSKNLLVGTGWRQADSAHSFLNEIEKFEKEA</sequence>
<keyword evidence="1" id="KW-0812">Transmembrane</keyword>
<dbReference type="Proteomes" id="UP001204376">
    <property type="component" value="Unassembled WGS sequence"/>
</dbReference>
<keyword evidence="3" id="KW-1185">Reference proteome</keyword>
<evidence type="ECO:0000256" key="1">
    <source>
        <dbReference type="SAM" id="Phobius"/>
    </source>
</evidence>